<evidence type="ECO:0000256" key="2">
    <source>
        <dbReference type="ARBA" id="ARBA00023015"/>
    </source>
</evidence>
<evidence type="ECO:0000256" key="7">
    <source>
        <dbReference type="SAM" id="MobiDB-lite"/>
    </source>
</evidence>
<dbReference type="Pfam" id="PF12444">
    <property type="entry name" value="Sox_N"/>
    <property type="match status" value="1"/>
</dbReference>
<dbReference type="EMBL" id="QKKF02012883">
    <property type="protein sequence ID" value="RZF43190.1"/>
    <property type="molecule type" value="Genomic_DNA"/>
</dbReference>
<dbReference type="GO" id="GO:0000981">
    <property type="term" value="F:DNA-binding transcription factor activity, RNA polymerase II-specific"/>
    <property type="evidence" value="ECO:0007669"/>
    <property type="project" value="TreeGrafter"/>
</dbReference>
<protein>
    <recommendedName>
        <fullName evidence="8">HMG box domain-containing protein</fullName>
    </recommendedName>
</protein>
<dbReference type="SMART" id="SM00398">
    <property type="entry name" value="HMG"/>
    <property type="match status" value="1"/>
</dbReference>
<feature type="compositionally biased region" description="Polar residues" evidence="7">
    <location>
        <begin position="156"/>
        <end position="177"/>
    </location>
</feature>
<comment type="caution">
    <text evidence="9">The sequence shown here is derived from an EMBL/GenBank/DDBJ whole genome shotgun (WGS) entry which is preliminary data.</text>
</comment>
<dbReference type="SMR" id="A0A482XCF6"/>
<dbReference type="FunFam" id="1.10.30.10:FF:000004">
    <property type="entry name" value="Transcription factor SOX-10"/>
    <property type="match status" value="1"/>
</dbReference>
<dbReference type="InterPro" id="IPR036910">
    <property type="entry name" value="HMG_box_dom_sf"/>
</dbReference>
<feature type="domain" description="HMG box" evidence="8">
    <location>
        <begin position="70"/>
        <end position="138"/>
    </location>
</feature>
<evidence type="ECO:0000256" key="4">
    <source>
        <dbReference type="ARBA" id="ARBA00023163"/>
    </source>
</evidence>
<dbReference type="PANTHER" id="PTHR45803:SF5">
    <property type="entry name" value="SOX100B"/>
    <property type="match status" value="1"/>
</dbReference>
<comment type="subcellular location">
    <subcellularLocation>
        <location evidence="1">Nucleus</location>
    </subcellularLocation>
</comment>
<dbReference type="Pfam" id="PF00505">
    <property type="entry name" value="HMG_box"/>
    <property type="match status" value="1"/>
</dbReference>
<evidence type="ECO:0000256" key="5">
    <source>
        <dbReference type="ARBA" id="ARBA00023242"/>
    </source>
</evidence>
<dbReference type="GO" id="GO:0000978">
    <property type="term" value="F:RNA polymerase II cis-regulatory region sequence-specific DNA binding"/>
    <property type="evidence" value="ECO:0007669"/>
    <property type="project" value="TreeGrafter"/>
</dbReference>
<keyword evidence="5 6" id="KW-0539">Nucleus</keyword>
<dbReference type="OrthoDB" id="6247875at2759"/>
<dbReference type="InterPro" id="IPR009071">
    <property type="entry name" value="HMG_box_dom"/>
</dbReference>
<accession>A0A482XCF6</accession>
<evidence type="ECO:0000313" key="9">
    <source>
        <dbReference type="EMBL" id="RZF43190.1"/>
    </source>
</evidence>
<proteinExistence type="predicted"/>
<gene>
    <name evidence="9" type="ORF">LSTR_LSTR013870</name>
</gene>
<evidence type="ECO:0000259" key="8">
    <source>
        <dbReference type="PROSITE" id="PS50118"/>
    </source>
</evidence>
<reference evidence="9 10" key="1">
    <citation type="journal article" date="2017" name="Gigascience">
        <title>Genome sequence of the small brown planthopper, Laodelphax striatellus.</title>
        <authorList>
            <person name="Zhu J."/>
            <person name="Jiang F."/>
            <person name="Wang X."/>
            <person name="Yang P."/>
            <person name="Bao Y."/>
            <person name="Zhao W."/>
            <person name="Wang W."/>
            <person name="Lu H."/>
            <person name="Wang Q."/>
            <person name="Cui N."/>
            <person name="Li J."/>
            <person name="Chen X."/>
            <person name="Luo L."/>
            <person name="Yu J."/>
            <person name="Kang L."/>
            <person name="Cui F."/>
        </authorList>
    </citation>
    <scope>NUCLEOTIDE SEQUENCE [LARGE SCALE GENOMIC DNA]</scope>
    <source>
        <strain evidence="9">Lst14</strain>
    </source>
</reference>
<dbReference type="AlphaFoldDB" id="A0A482XCF6"/>
<keyword evidence="3 6" id="KW-0238">DNA-binding</keyword>
<feature type="DNA-binding region" description="HMG box" evidence="6">
    <location>
        <begin position="70"/>
        <end position="138"/>
    </location>
</feature>
<dbReference type="CDD" id="cd22031">
    <property type="entry name" value="HMG-box_SoxE"/>
    <property type="match status" value="1"/>
</dbReference>
<keyword evidence="4" id="KW-0804">Transcription</keyword>
<evidence type="ECO:0000256" key="3">
    <source>
        <dbReference type="ARBA" id="ARBA00023125"/>
    </source>
</evidence>
<dbReference type="SUPFAM" id="SSF47095">
    <property type="entry name" value="HMG-box"/>
    <property type="match status" value="1"/>
</dbReference>
<dbReference type="PROSITE" id="PS50118">
    <property type="entry name" value="HMG_BOX_2"/>
    <property type="match status" value="1"/>
</dbReference>
<dbReference type="Proteomes" id="UP000291343">
    <property type="component" value="Unassembled WGS sequence"/>
</dbReference>
<evidence type="ECO:0000256" key="6">
    <source>
        <dbReference type="PROSITE-ProRule" id="PRU00267"/>
    </source>
</evidence>
<keyword evidence="10" id="KW-1185">Reference proteome</keyword>
<dbReference type="GO" id="GO:0005634">
    <property type="term" value="C:nucleus"/>
    <property type="evidence" value="ECO:0007669"/>
    <property type="project" value="UniProtKB-SubCell"/>
</dbReference>
<organism evidence="9 10">
    <name type="scientific">Laodelphax striatellus</name>
    <name type="common">Small brown planthopper</name>
    <name type="synonym">Delphax striatella</name>
    <dbReference type="NCBI Taxonomy" id="195883"/>
    <lineage>
        <taxon>Eukaryota</taxon>
        <taxon>Metazoa</taxon>
        <taxon>Ecdysozoa</taxon>
        <taxon>Arthropoda</taxon>
        <taxon>Hexapoda</taxon>
        <taxon>Insecta</taxon>
        <taxon>Pterygota</taxon>
        <taxon>Neoptera</taxon>
        <taxon>Paraneoptera</taxon>
        <taxon>Hemiptera</taxon>
        <taxon>Auchenorrhyncha</taxon>
        <taxon>Fulgoroidea</taxon>
        <taxon>Delphacidae</taxon>
        <taxon>Criomorphinae</taxon>
        <taxon>Laodelphax</taxon>
    </lineage>
</organism>
<keyword evidence="2" id="KW-0805">Transcription regulation</keyword>
<dbReference type="STRING" id="195883.A0A482XCF6"/>
<sequence length="368" mass="41775">MAAAASLTSGNGLSACCTTVDNAITSPVTHHKDNEEINEAVSKVLQGFDWTNLVVPKINKSTNGKRKQHVKRPMNAFMVWAQAARRHLADQHPQLHNAELSKYLGKLWRHLNETAKKPFILEAERLRLKHKREHPDYKYQPRRRSKPTKPKPTNGVDASSASCVLPGQQSASLQPQHSYKGLKKEDHYMEDEEQSSVSMGCPSPTTPPTPPTTPNTSQLSRLRYYPQLVGQMIPQTETFPSQHDPTTGIDLNRYEPSPMHPYQDYQAHALPGESCKAEDNSSELDPYIQQHQSHMPWSYMESWTSPSSTEHNSMVMHHDAQNKDCSKNVGLYQPVQPMQYNHSSSLQCFSPMQYPTQRSLDNHWISRT</sequence>
<dbReference type="Gene3D" id="1.10.30.10">
    <property type="entry name" value="High mobility group box domain"/>
    <property type="match status" value="1"/>
</dbReference>
<feature type="compositionally biased region" description="Basic residues" evidence="7">
    <location>
        <begin position="140"/>
        <end position="149"/>
    </location>
</feature>
<evidence type="ECO:0000313" key="10">
    <source>
        <dbReference type="Proteomes" id="UP000291343"/>
    </source>
</evidence>
<dbReference type="InterPro" id="IPR050917">
    <property type="entry name" value="SOX_TF"/>
</dbReference>
<dbReference type="InParanoid" id="A0A482XCF6"/>
<evidence type="ECO:0000256" key="1">
    <source>
        <dbReference type="ARBA" id="ARBA00004123"/>
    </source>
</evidence>
<dbReference type="InterPro" id="IPR022151">
    <property type="entry name" value="Sox_N"/>
</dbReference>
<feature type="compositionally biased region" description="Pro residues" evidence="7">
    <location>
        <begin position="204"/>
        <end position="213"/>
    </location>
</feature>
<name>A0A482XCF6_LAOST</name>
<dbReference type="PANTHER" id="PTHR45803">
    <property type="entry name" value="SOX100B"/>
    <property type="match status" value="1"/>
</dbReference>
<feature type="region of interest" description="Disordered" evidence="7">
    <location>
        <begin position="131"/>
        <end position="219"/>
    </location>
</feature>